<gene>
    <name evidence="1" type="ORF">EVAR_85543_1</name>
</gene>
<proteinExistence type="predicted"/>
<dbReference type="Proteomes" id="UP000299102">
    <property type="component" value="Unassembled WGS sequence"/>
</dbReference>
<comment type="caution">
    <text evidence="1">The sequence shown here is derived from an EMBL/GenBank/DDBJ whole genome shotgun (WGS) entry which is preliminary data.</text>
</comment>
<name>A0A4C1VEA6_EUMVA</name>
<evidence type="ECO:0000313" key="2">
    <source>
        <dbReference type="Proteomes" id="UP000299102"/>
    </source>
</evidence>
<dbReference type="AlphaFoldDB" id="A0A4C1VEA6"/>
<reference evidence="1 2" key="1">
    <citation type="journal article" date="2019" name="Commun. Biol.">
        <title>The bagworm genome reveals a unique fibroin gene that provides high tensile strength.</title>
        <authorList>
            <person name="Kono N."/>
            <person name="Nakamura H."/>
            <person name="Ohtoshi R."/>
            <person name="Tomita M."/>
            <person name="Numata K."/>
            <person name="Arakawa K."/>
        </authorList>
    </citation>
    <scope>NUCLEOTIDE SEQUENCE [LARGE SCALE GENOMIC DNA]</scope>
</reference>
<evidence type="ECO:0000313" key="1">
    <source>
        <dbReference type="EMBL" id="GBP36294.1"/>
    </source>
</evidence>
<keyword evidence="2" id="KW-1185">Reference proteome</keyword>
<organism evidence="1 2">
    <name type="scientific">Eumeta variegata</name>
    <name type="common">Bagworm moth</name>
    <name type="synonym">Eumeta japonica</name>
    <dbReference type="NCBI Taxonomy" id="151549"/>
    <lineage>
        <taxon>Eukaryota</taxon>
        <taxon>Metazoa</taxon>
        <taxon>Ecdysozoa</taxon>
        <taxon>Arthropoda</taxon>
        <taxon>Hexapoda</taxon>
        <taxon>Insecta</taxon>
        <taxon>Pterygota</taxon>
        <taxon>Neoptera</taxon>
        <taxon>Endopterygota</taxon>
        <taxon>Lepidoptera</taxon>
        <taxon>Glossata</taxon>
        <taxon>Ditrysia</taxon>
        <taxon>Tineoidea</taxon>
        <taxon>Psychidae</taxon>
        <taxon>Oiketicinae</taxon>
        <taxon>Eumeta</taxon>
    </lineage>
</organism>
<accession>A0A4C1VEA6</accession>
<dbReference type="EMBL" id="BGZK01000316">
    <property type="protein sequence ID" value="GBP36294.1"/>
    <property type="molecule type" value="Genomic_DNA"/>
</dbReference>
<protein>
    <submittedName>
        <fullName evidence="1">Uncharacterized protein</fullName>
    </submittedName>
</protein>
<sequence>MQYGADKYMLQRFCRFIWSCVLYYEFIYVEMEFIRIKRWVTLYSDVIPRSAADSRWARAAARAGGARGNSGLRQLMITLKTIKRVALGDCRGKAIA</sequence>